<reference evidence="1 2" key="1">
    <citation type="submission" date="2024-03" db="EMBL/GenBank/DDBJ databases">
        <title>The Acrasis kona genome and developmental transcriptomes reveal deep origins of eukaryotic multicellular pathways.</title>
        <authorList>
            <person name="Sheikh S."/>
            <person name="Fu C.-J."/>
            <person name="Brown M.W."/>
            <person name="Baldauf S.L."/>
        </authorList>
    </citation>
    <scope>NUCLEOTIDE SEQUENCE [LARGE SCALE GENOMIC DNA]</scope>
    <source>
        <strain evidence="1 2">ATCC MYA-3509</strain>
    </source>
</reference>
<sequence length="250" mass="28803">MFIILHQDILPSHDELGKFIKRKYPTSEDHYNVELTPDELKVLTRLDEDFEIWPIAEEQFNDYVCVGPGYVTYGHVVLHKNKQVLYFGESCDHLAETSGHFSPPLTKVINVMLQAAIRLDRQSIMGSVIFRAFQNRDDAYHLETLLIDKAIRLFVKEPESLVLMNNSKVYTTGPLIRLLDSAANEAICVAMKTGVPPVGVWPDYDYLVHRFRAKQYQGSECKMEYTNHLFHNDDQAMKSSYVPSFDEVLK</sequence>
<dbReference type="Proteomes" id="UP001431209">
    <property type="component" value="Unassembled WGS sequence"/>
</dbReference>
<name>A0AAW2ZBG0_9EUKA</name>
<dbReference type="EMBL" id="JAOPGA020001270">
    <property type="protein sequence ID" value="KAL0486820.1"/>
    <property type="molecule type" value="Genomic_DNA"/>
</dbReference>
<gene>
    <name evidence="1" type="ORF">AKO1_013889</name>
</gene>
<organism evidence="1 2">
    <name type="scientific">Acrasis kona</name>
    <dbReference type="NCBI Taxonomy" id="1008807"/>
    <lineage>
        <taxon>Eukaryota</taxon>
        <taxon>Discoba</taxon>
        <taxon>Heterolobosea</taxon>
        <taxon>Tetramitia</taxon>
        <taxon>Eutetramitia</taxon>
        <taxon>Acrasidae</taxon>
        <taxon>Acrasis</taxon>
    </lineage>
</organism>
<accession>A0AAW2ZBG0</accession>
<evidence type="ECO:0000313" key="1">
    <source>
        <dbReference type="EMBL" id="KAL0486820.1"/>
    </source>
</evidence>
<comment type="caution">
    <text evidence="1">The sequence shown here is derived from an EMBL/GenBank/DDBJ whole genome shotgun (WGS) entry which is preliminary data.</text>
</comment>
<proteinExistence type="predicted"/>
<keyword evidence="2" id="KW-1185">Reference proteome</keyword>
<evidence type="ECO:0000313" key="2">
    <source>
        <dbReference type="Proteomes" id="UP001431209"/>
    </source>
</evidence>
<dbReference type="AlphaFoldDB" id="A0AAW2ZBG0"/>
<protein>
    <submittedName>
        <fullName evidence="1">Catalase-peroxidase</fullName>
    </submittedName>
</protein>